<reference evidence="2 5" key="2">
    <citation type="submission" date="2023-02" db="EMBL/GenBank/DDBJ databases">
        <title>Antimicrobial susceptibility testing and tentative epidemiological cut-off values for Lactobacillaceae family species intended for ingestion.</title>
        <authorList>
            <person name="Noehr-Meldgaard K."/>
            <person name="Struve C."/>
            <person name="Ingmer H."/>
            <person name="Koza A."/>
            <person name="Al-Nakeeb K."/>
            <person name="Agersoe Y."/>
        </authorList>
    </citation>
    <scope>NUCLEOTIDE SEQUENCE [LARGE SCALE GENOMIC DNA]</scope>
    <source>
        <strain evidence="2 5">DSM 20193</strain>
    </source>
</reference>
<protein>
    <recommendedName>
        <fullName evidence="6">Immunity protein</fullName>
    </recommendedName>
</protein>
<dbReference type="AlphaFoldDB" id="A0A5B8T372"/>
<keyword evidence="5" id="KW-1185">Reference proteome</keyword>
<name>A0A5B8T372_LEUPS</name>
<evidence type="ECO:0000313" key="3">
    <source>
        <dbReference type="EMBL" id="QEA41478.1"/>
    </source>
</evidence>
<sequence length="67" mass="7579">MWQLIVGLLLLSAAVWQGFASRKAFITYRTYAAKTDSPFRVFGYLYGFFFTALLAVFGIVEILTFLG</sequence>
<dbReference type="Proteomes" id="UP001529201">
    <property type="component" value="Unassembled WGS sequence"/>
</dbReference>
<dbReference type="GeneID" id="64343744"/>
<evidence type="ECO:0008006" key="6">
    <source>
        <dbReference type="Google" id="ProtNLM"/>
    </source>
</evidence>
<keyword evidence="1" id="KW-0812">Transmembrane</keyword>
<gene>
    <name evidence="3" type="ORF">FGL85_02630</name>
    <name evidence="2" type="ORF">P1N92_06235</name>
</gene>
<proteinExistence type="predicted"/>
<keyword evidence="1" id="KW-1133">Transmembrane helix</keyword>
<evidence type="ECO:0000313" key="2">
    <source>
        <dbReference type="EMBL" id="MDG9733715.1"/>
    </source>
</evidence>
<organism evidence="3 4">
    <name type="scientific">Leuconostoc pseudomesenteroides</name>
    <dbReference type="NCBI Taxonomy" id="33968"/>
    <lineage>
        <taxon>Bacteria</taxon>
        <taxon>Bacillati</taxon>
        <taxon>Bacillota</taxon>
        <taxon>Bacilli</taxon>
        <taxon>Lactobacillales</taxon>
        <taxon>Lactobacillaceae</taxon>
        <taxon>Leuconostoc</taxon>
    </lineage>
</organism>
<dbReference type="KEGG" id="lpse:FGL85_02630"/>
<dbReference type="RefSeq" id="WP_010278811.1">
    <property type="nucleotide sequence ID" value="NZ_BMBO01000007.1"/>
</dbReference>
<dbReference type="EMBL" id="JARGDN010000006">
    <property type="protein sequence ID" value="MDG9733715.1"/>
    <property type="molecule type" value="Genomic_DNA"/>
</dbReference>
<evidence type="ECO:0000256" key="1">
    <source>
        <dbReference type="SAM" id="Phobius"/>
    </source>
</evidence>
<feature type="transmembrane region" description="Helical" evidence="1">
    <location>
        <begin position="44"/>
        <end position="66"/>
    </location>
</feature>
<dbReference type="Proteomes" id="UP000321296">
    <property type="component" value="Chromosome"/>
</dbReference>
<dbReference type="EMBL" id="CP042383">
    <property type="protein sequence ID" value="QEA41478.1"/>
    <property type="molecule type" value="Genomic_DNA"/>
</dbReference>
<evidence type="ECO:0000313" key="5">
    <source>
        <dbReference type="Proteomes" id="UP001529201"/>
    </source>
</evidence>
<reference evidence="3 4" key="1">
    <citation type="submission" date="2019-06" db="EMBL/GenBank/DDBJ databases">
        <title>Genome analyses of bacteria isolated from kimchi.</title>
        <authorList>
            <person name="Lee S."/>
            <person name="Ahn S."/>
            <person name="Roh S."/>
        </authorList>
    </citation>
    <scope>NUCLEOTIDE SEQUENCE [LARGE SCALE GENOMIC DNA]</scope>
    <source>
        <strain evidence="3 4">CBA3630</strain>
    </source>
</reference>
<keyword evidence="1" id="KW-0472">Membrane</keyword>
<evidence type="ECO:0000313" key="4">
    <source>
        <dbReference type="Proteomes" id="UP000321296"/>
    </source>
</evidence>
<accession>A0A5B8T372</accession>